<feature type="transmembrane region" description="Helical" evidence="6">
    <location>
        <begin position="18"/>
        <end position="42"/>
    </location>
</feature>
<dbReference type="RefSeq" id="WP_183073816.1">
    <property type="nucleotide sequence ID" value="NZ_RCDC01000007.1"/>
</dbReference>
<feature type="transmembrane region" description="Helical" evidence="6">
    <location>
        <begin position="379"/>
        <end position="399"/>
    </location>
</feature>
<dbReference type="GO" id="GO:0022857">
    <property type="term" value="F:transmembrane transporter activity"/>
    <property type="evidence" value="ECO:0007669"/>
    <property type="project" value="InterPro"/>
</dbReference>
<proteinExistence type="predicted"/>
<organism evidence="8 9">
    <name type="scientific">Stenotrophomonas rhizophila</name>
    <dbReference type="NCBI Taxonomy" id="216778"/>
    <lineage>
        <taxon>Bacteria</taxon>
        <taxon>Pseudomonadati</taxon>
        <taxon>Pseudomonadota</taxon>
        <taxon>Gammaproteobacteria</taxon>
        <taxon>Lysobacterales</taxon>
        <taxon>Lysobacteraceae</taxon>
        <taxon>Stenotrophomonas</taxon>
    </lineage>
</organism>
<accession>A0A498C4Z0</accession>
<dbReference type="EMBL" id="RCDC01000007">
    <property type="protein sequence ID" value="RLK50007.1"/>
    <property type="molecule type" value="Genomic_DNA"/>
</dbReference>
<dbReference type="AlphaFoldDB" id="A0A498C4Z0"/>
<feature type="domain" description="Major facilitator superfamily (MFS) profile" evidence="7">
    <location>
        <begin position="15"/>
        <end position="406"/>
    </location>
</feature>
<evidence type="ECO:0000313" key="8">
    <source>
        <dbReference type="EMBL" id="RLK50007.1"/>
    </source>
</evidence>
<keyword evidence="2" id="KW-1003">Cell membrane</keyword>
<evidence type="ECO:0000256" key="4">
    <source>
        <dbReference type="ARBA" id="ARBA00022989"/>
    </source>
</evidence>
<dbReference type="CDD" id="cd06173">
    <property type="entry name" value="MFS_MefA_like"/>
    <property type="match status" value="1"/>
</dbReference>
<dbReference type="InterPro" id="IPR011701">
    <property type="entry name" value="MFS"/>
</dbReference>
<feature type="transmembrane region" description="Helical" evidence="6">
    <location>
        <begin position="107"/>
        <end position="128"/>
    </location>
</feature>
<evidence type="ECO:0000256" key="2">
    <source>
        <dbReference type="ARBA" id="ARBA00022475"/>
    </source>
</evidence>
<evidence type="ECO:0000256" key="6">
    <source>
        <dbReference type="SAM" id="Phobius"/>
    </source>
</evidence>
<name>A0A498C4Z0_9GAMM</name>
<dbReference type="SUPFAM" id="SSF103473">
    <property type="entry name" value="MFS general substrate transporter"/>
    <property type="match status" value="1"/>
</dbReference>
<comment type="subcellular location">
    <subcellularLocation>
        <location evidence="1">Cell membrane</location>
        <topology evidence="1">Multi-pass membrane protein</topology>
    </subcellularLocation>
</comment>
<evidence type="ECO:0000259" key="7">
    <source>
        <dbReference type="PROSITE" id="PS50850"/>
    </source>
</evidence>
<evidence type="ECO:0000313" key="9">
    <source>
        <dbReference type="Proteomes" id="UP000274786"/>
    </source>
</evidence>
<feature type="transmembrane region" description="Helical" evidence="6">
    <location>
        <begin position="292"/>
        <end position="311"/>
    </location>
</feature>
<dbReference type="PROSITE" id="PS50850">
    <property type="entry name" value="MFS"/>
    <property type="match status" value="1"/>
</dbReference>
<comment type="caution">
    <text evidence="8">The sequence shown here is derived from an EMBL/GenBank/DDBJ whole genome shotgun (WGS) entry which is preliminary data.</text>
</comment>
<keyword evidence="4 6" id="KW-1133">Transmembrane helix</keyword>
<evidence type="ECO:0000256" key="5">
    <source>
        <dbReference type="ARBA" id="ARBA00023136"/>
    </source>
</evidence>
<dbReference type="Proteomes" id="UP000274786">
    <property type="component" value="Unassembled WGS sequence"/>
</dbReference>
<keyword evidence="5 6" id="KW-0472">Membrane</keyword>
<evidence type="ECO:0000256" key="3">
    <source>
        <dbReference type="ARBA" id="ARBA00022692"/>
    </source>
</evidence>
<keyword evidence="3 6" id="KW-0812">Transmembrane</keyword>
<dbReference type="PANTHER" id="PTHR23513">
    <property type="entry name" value="INTEGRAL MEMBRANE EFFLUX PROTEIN-RELATED"/>
    <property type="match status" value="1"/>
</dbReference>
<gene>
    <name evidence="8" type="ORF">BCL79_3498</name>
</gene>
<dbReference type="Pfam" id="PF07690">
    <property type="entry name" value="MFS_1"/>
    <property type="match status" value="2"/>
</dbReference>
<dbReference type="PANTHER" id="PTHR23513:SF6">
    <property type="entry name" value="MAJOR FACILITATOR SUPERFAMILY ASSOCIATED DOMAIN-CONTAINING PROTEIN"/>
    <property type="match status" value="1"/>
</dbReference>
<feature type="transmembrane region" description="Helical" evidence="6">
    <location>
        <begin position="149"/>
        <end position="168"/>
    </location>
</feature>
<protein>
    <submittedName>
        <fullName evidence="8">Putative MFS family arabinose efflux permease</fullName>
    </submittedName>
</protein>
<feature type="transmembrane region" description="Helical" evidence="6">
    <location>
        <begin position="80"/>
        <end position="101"/>
    </location>
</feature>
<dbReference type="Gene3D" id="1.20.1250.20">
    <property type="entry name" value="MFS general substrate transporter like domains"/>
    <property type="match status" value="2"/>
</dbReference>
<dbReference type="InterPro" id="IPR020846">
    <property type="entry name" value="MFS_dom"/>
</dbReference>
<dbReference type="GO" id="GO:0005886">
    <property type="term" value="C:plasma membrane"/>
    <property type="evidence" value="ECO:0007669"/>
    <property type="project" value="UniProtKB-SubCell"/>
</dbReference>
<feature type="transmembrane region" description="Helical" evidence="6">
    <location>
        <begin position="317"/>
        <end position="337"/>
    </location>
</feature>
<sequence>MNHLTARMALLGIPAVRWVIVSCLLANIGAGMVLLTMSWTVVNQHASVSALAGLMVCFWLPSLLLAPAIGLLVDRVDRRHIVMATKILRVVALVAAAALYIRHPGVAALMALAFVMGSCSALYTPALLAMVRELVDDSRLLHANSTVDIAFEVGFIVGMPISGALMMVASPATVLLITAGLFAAAFFCMLFVRKEHLEFRCDPTSKGSYWQDTRDGVRYLLGEHRLVLLYSIQMLVYVTLMTTSILLAPFAKVVLDLSSGQFGAIEASLSAGAVIGAFVLPAAATRWGYGPALVAATLVMALSFAIFALTSSFWKAFFLYFVIGTCLAAWPVVTTAAQRLTEKGMQGRVQTAANAVSSALILVMYGLVGGSGAHVSIRWSYASVVIISAMACVIAYYAYFVCKEPVADAPA</sequence>
<feature type="transmembrane region" description="Helical" evidence="6">
    <location>
        <begin position="174"/>
        <end position="192"/>
    </location>
</feature>
<reference evidence="8 9" key="1">
    <citation type="submission" date="2018-10" db="EMBL/GenBank/DDBJ databases">
        <title>Comparative analysis of microorganisms from saline springs in Andes Mountain Range, Colombia.</title>
        <authorList>
            <person name="Rubin E."/>
        </authorList>
    </citation>
    <scope>NUCLEOTIDE SEQUENCE [LARGE SCALE GENOMIC DNA]</scope>
    <source>
        <strain evidence="8 9">USBA GBX 843</strain>
    </source>
</reference>
<evidence type="ECO:0000256" key="1">
    <source>
        <dbReference type="ARBA" id="ARBA00004651"/>
    </source>
</evidence>
<feature type="transmembrane region" description="Helical" evidence="6">
    <location>
        <begin position="227"/>
        <end position="250"/>
    </location>
</feature>
<feature type="transmembrane region" description="Helical" evidence="6">
    <location>
        <begin position="349"/>
        <end position="367"/>
    </location>
</feature>
<feature type="transmembrane region" description="Helical" evidence="6">
    <location>
        <begin position="48"/>
        <end position="73"/>
    </location>
</feature>
<dbReference type="InterPro" id="IPR036259">
    <property type="entry name" value="MFS_trans_sf"/>
</dbReference>
<feature type="transmembrane region" description="Helical" evidence="6">
    <location>
        <begin position="262"/>
        <end position="280"/>
    </location>
</feature>